<dbReference type="InterPro" id="IPR003838">
    <property type="entry name" value="ABC3_permease_C"/>
</dbReference>
<feature type="transmembrane region" description="Helical" evidence="6">
    <location>
        <begin position="361"/>
        <end position="381"/>
    </location>
</feature>
<sequence length="847" mass="87780">MATILRFAARDLRGGLGGYWIFLACIALGVAAIAGVGSVAGGLQDGLAREGRTILGGDAAFSVMNTEPPPAAQAFLAERGRVSSVGTLRAMGRAADGAAGLIDIKAVDAAYPLSGSVTLDPPQSLVAALEERGGRFGIVADAALPARLGLKVGDTLAIGTGQFQLRAILTREPDKLAGGIALGPRVLMSRAALDGSGLLQPGSLVRWTTRVLLRSGSDAPVSTEALDRFVAAAKAAFPESGWEARTRNNVSPEFDRNLARFTQFLTLVGLTALIVGGVGVANAVQATVERKRTSLAVMKALGATGGTVFAVSLTAVLAVAALGIAAGLAVGAALPYLAVILFGTVIPFPLVATIVPSALGLGALYGLLTALAFSLGALGRAHDIPVSALFRDAVEPGRHRLRPRYRAAVLAAGLALAGVTVLFAADRRLAGLYVGATIVVFLLLRGVAAGLMALARVAPHARSLPLRLAVANMHRPGALTPSVVLSLGLGLTLLVTLTLIDVNIRDQLTHTAAGKTPSFFFVDIPNRAQGDFDAFMKTHAPDAVMQEVPMMRGRITALNGEPVEKVKAAQDAAWVLEGDRGITFQDGVPEGSKLVAGAWWPKDYNGPPLVSFDRKLADGIGLKLGDSVSVNVLGRTVTARIANLRQIDWESFGINFVMVFSPNTFRGAPHMLLATAAFPDGGDQTRELTLLKDVAAAFPTITAVRVKDALDAINALVGRLALAIRGASGVAVAASILVLAGAIAAGRRSRIYDAVVLKVLGATRGRLLTAYLIEYGLLGLATAIFGVLAGTGAAWFIVTRVMHFDFGFAWGPALTAAVVAFLLTIALGLLGTWRILGQKPAGFLRAQ</sequence>
<dbReference type="Pfam" id="PF02687">
    <property type="entry name" value="FtsX"/>
    <property type="match status" value="2"/>
</dbReference>
<dbReference type="PANTHER" id="PTHR30287">
    <property type="entry name" value="MEMBRANE COMPONENT OF PREDICTED ABC SUPERFAMILY METABOLITE UPTAKE TRANSPORTER"/>
    <property type="match status" value="1"/>
</dbReference>
<dbReference type="EMBL" id="JAMOIM010000006">
    <property type="protein sequence ID" value="MCW6508692.1"/>
    <property type="molecule type" value="Genomic_DNA"/>
</dbReference>
<feature type="transmembrane region" description="Helical" evidence="6">
    <location>
        <begin position="264"/>
        <end position="288"/>
    </location>
</feature>
<feature type="transmembrane region" description="Helical" evidence="6">
    <location>
        <begin position="431"/>
        <end position="457"/>
    </location>
</feature>
<evidence type="ECO:0000256" key="2">
    <source>
        <dbReference type="ARBA" id="ARBA00022475"/>
    </source>
</evidence>
<keyword evidence="5 6" id="KW-0472">Membrane</keyword>
<feature type="transmembrane region" description="Helical" evidence="6">
    <location>
        <begin position="336"/>
        <end position="355"/>
    </location>
</feature>
<dbReference type="GO" id="GO:0005886">
    <property type="term" value="C:plasma membrane"/>
    <property type="evidence" value="ECO:0007669"/>
    <property type="project" value="UniProtKB-SubCell"/>
</dbReference>
<feature type="transmembrane region" description="Helical" evidence="6">
    <location>
        <begin position="308"/>
        <end position="329"/>
    </location>
</feature>
<feature type="transmembrane region" description="Helical" evidence="6">
    <location>
        <begin position="767"/>
        <end position="797"/>
    </location>
</feature>
<feature type="transmembrane region" description="Helical" evidence="6">
    <location>
        <begin position="722"/>
        <end position="746"/>
    </location>
</feature>
<dbReference type="PROSITE" id="PS51257">
    <property type="entry name" value="PROKAR_LIPOPROTEIN"/>
    <property type="match status" value="1"/>
</dbReference>
<dbReference type="InterPro" id="IPR038766">
    <property type="entry name" value="Membrane_comp_ABC_pdt"/>
</dbReference>
<protein>
    <submittedName>
        <fullName evidence="8">FtsX-like permease family protein</fullName>
    </submittedName>
</protein>
<reference evidence="8" key="1">
    <citation type="submission" date="2022-05" db="EMBL/GenBank/DDBJ databases">
        <authorList>
            <person name="Pankratov T."/>
        </authorList>
    </citation>
    <scope>NUCLEOTIDE SEQUENCE</scope>
    <source>
        <strain evidence="8">BP6-180914</strain>
    </source>
</reference>
<organism evidence="8 9">
    <name type="scientific">Lichenifustis flavocetrariae</name>
    <dbReference type="NCBI Taxonomy" id="2949735"/>
    <lineage>
        <taxon>Bacteria</taxon>
        <taxon>Pseudomonadati</taxon>
        <taxon>Pseudomonadota</taxon>
        <taxon>Alphaproteobacteria</taxon>
        <taxon>Hyphomicrobiales</taxon>
        <taxon>Lichenihabitantaceae</taxon>
        <taxon>Lichenifustis</taxon>
    </lineage>
</organism>
<evidence type="ECO:0000313" key="9">
    <source>
        <dbReference type="Proteomes" id="UP001165667"/>
    </source>
</evidence>
<evidence type="ECO:0000256" key="6">
    <source>
        <dbReference type="SAM" id="Phobius"/>
    </source>
</evidence>
<gene>
    <name evidence="8" type="ORF">M8523_11750</name>
</gene>
<feature type="transmembrane region" description="Helical" evidence="6">
    <location>
        <begin position="20"/>
        <end position="43"/>
    </location>
</feature>
<accession>A0AA41YWY9</accession>
<keyword evidence="4 6" id="KW-1133">Transmembrane helix</keyword>
<feature type="transmembrane region" description="Helical" evidence="6">
    <location>
        <begin position="478"/>
        <end position="500"/>
    </location>
</feature>
<feature type="transmembrane region" description="Helical" evidence="6">
    <location>
        <begin position="407"/>
        <end position="425"/>
    </location>
</feature>
<keyword evidence="2" id="KW-1003">Cell membrane</keyword>
<evidence type="ECO:0000259" key="7">
    <source>
        <dbReference type="Pfam" id="PF02687"/>
    </source>
</evidence>
<evidence type="ECO:0000256" key="5">
    <source>
        <dbReference type="ARBA" id="ARBA00023136"/>
    </source>
</evidence>
<keyword evidence="3 6" id="KW-0812">Transmembrane</keyword>
<evidence type="ECO:0000256" key="3">
    <source>
        <dbReference type="ARBA" id="ARBA00022692"/>
    </source>
</evidence>
<dbReference type="Proteomes" id="UP001165667">
    <property type="component" value="Unassembled WGS sequence"/>
</dbReference>
<dbReference type="AlphaFoldDB" id="A0AA41YWY9"/>
<evidence type="ECO:0000256" key="1">
    <source>
        <dbReference type="ARBA" id="ARBA00004651"/>
    </source>
</evidence>
<keyword evidence="9" id="KW-1185">Reference proteome</keyword>
<evidence type="ECO:0000313" key="8">
    <source>
        <dbReference type="EMBL" id="MCW6508692.1"/>
    </source>
</evidence>
<comment type="subcellular location">
    <subcellularLocation>
        <location evidence="1">Cell membrane</location>
        <topology evidence="1">Multi-pass membrane protein</topology>
    </subcellularLocation>
</comment>
<dbReference type="RefSeq" id="WP_282585058.1">
    <property type="nucleotide sequence ID" value="NZ_JAMOIM010000006.1"/>
</dbReference>
<comment type="caution">
    <text evidence="8">The sequence shown here is derived from an EMBL/GenBank/DDBJ whole genome shotgun (WGS) entry which is preliminary data.</text>
</comment>
<name>A0AA41YWY9_9HYPH</name>
<feature type="domain" description="ABC3 transporter permease C-terminal" evidence="7">
    <location>
        <begin position="727"/>
        <end position="840"/>
    </location>
</feature>
<proteinExistence type="predicted"/>
<evidence type="ECO:0000256" key="4">
    <source>
        <dbReference type="ARBA" id="ARBA00022989"/>
    </source>
</evidence>
<feature type="transmembrane region" description="Helical" evidence="6">
    <location>
        <begin position="809"/>
        <end position="830"/>
    </location>
</feature>
<feature type="domain" description="ABC3 transporter permease C-terminal" evidence="7">
    <location>
        <begin position="268"/>
        <end position="377"/>
    </location>
</feature>
<dbReference type="PANTHER" id="PTHR30287:SF1">
    <property type="entry name" value="INNER MEMBRANE PROTEIN"/>
    <property type="match status" value="1"/>
</dbReference>